<protein>
    <submittedName>
        <fullName evidence="1">Uncharacterized protein</fullName>
    </submittedName>
</protein>
<keyword evidence="2" id="KW-1185">Reference proteome</keyword>
<organism evidence="1 2">
    <name type="scientific">Portunus trituberculatus</name>
    <name type="common">Swimming crab</name>
    <name type="synonym">Neptunus trituberculatus</name>
    <dbReference type="NCBI Taxonomy" id="210409"/>
    <lineage>
        <taxon>Eukaryota</taxon>
        <taxon>Metazoa</taxon>
        <taxon>Ecdysozoa</taxon>
        <taxon>Arthropoda</taxon>
        <taxon>Crustacea</taxon>
        <taxon>Multicrustacea</taxon>
        <taxon>Malacostraca</taxon>
        <taxon>Eumalacostraca</taxon>
        <taxon>Eucarida</taxon>
        <taxon>Decapoda</taxon>
        <taxon>Pleocyemata</taxon>
        <taxon>Brachyura</taxon>
        <taxon>Eubrachyura</taxon>
        <taxon>Portunoidea</taxon>
        <taxon>Portunidae</taxon>
        <taxon>Portuninae</taxon>
        <taxon>Portunus</taxon>
    </lineage>
</organism>
<dbReference type="Proteomes" id="UP000324222">
    <property type="component" value="Unassembled WGS sequence"/>
</dbReference>
<dbReference type="EMBL" id="VSRR010003312">
    <property type="protein sequence ID" value="MPC35608.1"/>
    <property type="molecule type" value="Genomic_DNA"/>
</dbReference>
<gene>
    <name evidence="1" type="ORF">E2C01_029034</name>
</gene>
<proteinExistence type="predicted"/>
<name>A0A5B7EQQ7_PORTR</name>
<dbReference type="AlphaFoldDB" id="A0A5B7EQQ7"/>
<reference evidence="1 2" key="1">
    <citation type="submission" date="2019-05" db="EMBL/GenBank/DDBJ databases">
        <title>Another draft genome of Portunus trituberculatus and its Hox gene families provides insights of decapod evolution.</title>
        <authorList>
            <person name="Jeong J.-H."/>
            <person name="Song I."/>
            <person name="Kim S."/>
            <person name="Choi T."/>
            <person name="Kim D."/>
            <person name="Ryu S."/>
            <person name="Kim W."/>
        </authorList>
    </citation>
    <scope>NUCLEOTIDE SEQUENCE [LARGE SCALE GENOMIC DNA]</scope>
    <source>
        <tissue evidence="1">Muscle</tissue>
    </source>
</reference>
<sequence>MNLTPSKAFITSGQYCVLPLSVVPRPGDPTLPLSPTPRSSASTAGPWILQPPLMPRASMSRLGRQICVALLCWIQKTLLLLLLRAKETRLAALGTQAATSTTTHPNCILTGVPKSNQIERLSCNFMYVNYESLIDHCPRVRDTFGNLGEYSLCGERGLLPAMSM</sequence>
<evidence type="ECO:0000313" key="1">
    <source>
        <dbReference type="EMBL" id="MPC35608.1"/>
    </source>
</evidence>
<evidence type="ECO:0000313" key="2">
    <source>
        <dbReference type="Proteomes" id="UP000324222"/>
    </source>
</evidence>
<comment type="caution">
    <text evidence="1">The sequence shown here is derived from an EMBL/GenBank/DDBJ whole genome shotgun (WGS) entry which is preliminary data.</text>
</comment>
<accession>A0A5B7EQQ7</accession>